<gene>
    <name evidence="2" type="ORF">LCGC14_0466780</name>
</gene>
<evidence type="ECO:0000313" key="2">
    <source>
        <dbReference type="EMBL" id="KKN66903.1"/>
    </source>
</evidence>
<evidence type="ECO:0000256" key="1">
    <source>
        <dbReference type="ARBA" id="ARBA00023186"/>
    </source>
</evidence>
<dbReference type="GO" id="GO:0005524">
    <property type="term" value="F:ATP binding"/>
    <property type="evidence" value="ECO:0007669"/>
    <property type="project" value="InterPro"/>
</dbReference>
<dbReference type="EMBL" id="LAZR01000487">
    <property type="protein sequence ID" value="KKN66903.1"/>
    <property type="molecule type" value="Genomic_DNA"/>
</dbReference>
<keyword evidence="1" id="KW-0143">Chaperone</keyword>
<evidence type="ECO:0008006" key="3">
    <source>
        <dbReference type="Google" id="ProtNLM"/>
    </source>
</evidence>
<dbReference type="AlphaFoldDB" id="A0A0F9VMB1"/>
<dbReference type="Gene3D" id="2.30.33.40">
    <property type="entry name" value="GroES chaperonin"/>
    <property type="match status" value="1"/>
</dbReference>
<reference evidence="2" key="1">
    <citation type="journal article" date="2015" name="Nature">
        <title>Complex archaea that bridge the gap between prokaryotes and eukaryotes.</title>
        <authorList>
            <person name="Spang A."/>
            <person name="Saw J.H."/>
            <person name="Jorgensen S.L."/>
            <person name="Zaremba-Niedzwiedzka K."/>
            <person name="Martijn J."/>
            <person name="Lind A.E."/>
            <person name="van Eijk R."/>
            <person name="Schleper C."/>
            <person name="Guy L."/>
            <person name="Ettema T.J."/>
        </authorList>
    </citation>
    <scope>NUCLEOTIDE SEQUENCE</scope>
</reference>
<dbReference type="InterPro" id="IPR011032">
    <property type="entry name" value="GroES-like_sf"/>
</dbReference>
<dbReference type="GO" id="GO:0044183">
    <property type="term" value="F:protein folding chaperone"/>
    <property type="evidence" value="ECO:0007669"/>
    <property type="project" value="InterPro"/>
</dbReference>
<proteinExistence type="predicted"/>
<dbReference type="PRINTS" id="PR00297">
    <property type="entry name" value="CHAPERONIN10"/>
</dbReference>
<dbReference type="InterPro" id="IPR020818">
    <property type="entry name" value="Chaperonin_GroES"/>
</dbReference>
<dbReference type="SUPFAM" id="SSF50129">
    <property type="entry name" value="GroES-like"/>
    <property type="match status" value="1"/>
</dbReference>
<name>A0A0F9VMB1_9ZZZZ</name>
<organism evidence="2">
    <name type="scientific">marine sediment metagenome</name>
    <dbReference type="NCBI Taxonomy" id="412755"/>
    <lineage>
        <taxon>unclassified sequences</taxon>
        <taxon>metagenomes</taxon>
        <taxon>ecological metagenomes</taxon>
    </lineage>
</organism>
<dbReference type="InterPro" id="IPR037124">
    <property type="entry name" value="Chaperonin_GroES_sf"/>
</dbReference>
<comment type="caution">
    <text evidence="2">The sequence shown here is derived from an EMBL/GenBank/DDBJ whole genome shotgun (WGS) entry which is preliminary data.</text>
</comment>
<accession>A0A0F9VMB1</accession>
<dbReference type="CDD" id="cd00320">
    <property type="entry name" value="cpn10"/>
    <property type="match status" value="1"/>
</dbReference>
<sequence length="87" mass="9816">MCELRETRLRPLGNRVVGRRLPEPDGSMIWTPAGSRKNYRCKVLAVGPKVDGVKVGETVLIGEYVDMDLENKVVIFQEADIRVVFND</sequence>
<dbReference type="SMART" id="SM00883">
    <property type="entry name" value="Cpn10"/>
    <property type="match status" value="1"/>
</dbReference>
<protein>
    <recommendedName>
        <fullName evidence="3">10 kDa chaperonin</fullName>
    </recommendedName>
</protein>